<evidence type="ECO:0000313" key="1">
    <source>
        <dbReference type="EMBL" id="JAE18833.1"/>
    </source>
</evidence>
<proteinExistence type="predicted"/>
<protein>
    <submittedName>
        <fullName evidence="1">Uncharacterized protein</fullName>
    </submittedName>
</protein>
<sequence length="61" mass="7045">MSVVNMFLGMPDVLHVFRCQLCLVTGTFSGSVALRRKNPRHSIAFYLKTLFNCSSRWYLCE</sequence>
<organism evidence="1">
    <name type="scientific">Arundo donax</name>
    <name type="common">Giant reed</name>
    <name type="synonym">Donax arundinaceus</name>
    <dbReference type="NCBI Taxonomy" id="35708"/>
    <lineage>
        <taxon>Eukaryota</taxon>
        <taxon>Viridiplantae</taxon>
        <taxon>Streptophyta</taxon>
        <taxon>Embryophyta</taxon>
        <taxon>Tracheophyta</taxon>
        <taxon>Spermatophyta</taxon>
        <taxon>Magnoliopsida</taxon>
        <taxon>Liliopsida</taxon>
        <taxon>Poales</taxon>
        <taxon>Poaceae</taxon>
        <taxon>PACMAD clade</taxon>
        <taxon>Arundinoideae</taxon>
        <taxon>Arundineae</taxon>
        <taxon>Arundo</taxon>
    </lineage>
</organism>
<dbReference type="AlphaFoldDB" id="A0A0A9GDR7"/>
<dbReference type="EMBL" id="GBRH01179063">
    <property type="protein sequence ID" value="JAE18833.1"/>
    <property type="molecule type" value="Transcribed_RNA"/>
</dbReference>
<name>A0A0A9GDR7_ARUDO</name>
<reference evidence="1" key="1">
    <citation type="submission" date="2014-09" db="EMBL/GenBank/DDBJ databases">
        <authorList>
            <person name="Magalhaes I.L.F."/>
            <person name="Oliveira U."/>
            <person name="Santos F.R."/>
            <person name="Vidigal T.H.D.A."/>
            <person name="Brescovit A.D."/>
            <person name="Santos A.J."/>
        </authorList>
    </citation>
    <scope>NUCLEOTIDE SEQUENCE</scope>
    <source>
        <tissue evidence="1">Shoot tissue taken approximately 20 cm above the soil surface</tissue>
    </source>
</reference>
<reference evidence="1" key="2">
    <citation type="journal article" date="2015" name="Data Brief">
        <title>Shoot transcriptome of the giant reed, Arundo donax.</title>
        <authorList>
            <person name="Barrero R.A."/>
            <person name="Guerrero F.D."/>
            <person name="Moolhuijzen P."/>
            <person name="Goolsby J.A."/>
            <person name="Tidwell J."/>
            <person name="Bellgard S.E."/>
            <person name="Bellgard M.I."/>
        </authorList>
    </citation>
    <scope>NUCLEOTIDE SEQUENCE</scope>
    <source>
        <tissue evidence="1">Shoot tissue taken approximately 20 cm above the soil surface</tissue>
    </source>
</reference>
<accession>A0A0A9GDR7</accession>